<evidence type="ECO:0000313" key="2">
    <source>
        <dbReference type="EMBL" id="SPD29923.1"/>
    </source>
</evidence>
<feature type="domain" description="F-box" evidence="1">
    <location>
        <begin position="57"/>
        <end position="107"/>
    </location>
</feature>
<dbReference type="AlphaFoldDB" id="A0A2N9J0I3"/>
<organism evidence="2">
    <name type="scientific">Fagus sylvatica</name>
    <name type="common">Beechnut</name>
    <dbReference type="NCBI Taxonomy" id="28930"/>
    <lineage>
        <taxon>Eukaryota</taxon>
        <taxon>Viridiplantae</taxon>
        <taxon>Streptophyta</taxon>
        <taxon>Embryophyta</taxon>
        <taxon>Tracheophyta</taxon>
        <taxon>Spermatophyta</taxon>
        <taxon>Magnoliopsida</taxon>
        <taxon>eudicotyledons</taxon>
        <taxon>Gunneridae</taxon>
        <taxon>Pentapetalae</taxon>
        <taxon>rosids</taxon>
        <taxon>fabids</taxon>
        <taxon>Fagales</taxon>
        <taxon>Fagaceae</taxon>
        <taxon>Fagus</taxon>
    </lineage>
</organism>
<dbReference type="InterPro" id="IPR036047">
    <property type="entry name" value="F-box-like_dom_sf"/>
</dbReference>
<name>A0A2N9J0I3_FAGSY</name>
<dbReference type="InterPro" id="IPR001810">
    <property type="entry name" value="F-box_dom"/>
</dbReference>
<dbReference type="Pfam" id="PF23622">
    <property type="entry name" value="LRR_At1g61320_AtMIF1"/>
    <property type="match status" value="1"/>
</dbReference>
<protein>
    <recommendedName>
        <fullName evidence="1">F-box domain-containing protein</fullName>
    </recommendedName>
</protein>
<dbReference type="PANTHER" id="PTHR34145">
    <property type="entry name" value="OS02G0105600 PROTEIN"/>
    <property type="match status" value="1"/>
</dbReference>
<gene>
    <name evidence="2" type="ORF">FSB_LOCUS57805</name>
</gene>
<dbReference type="EMBL" id="OIVN01006293">
    <property type="protein sequence ID" value="SPD29923.1"/>
    <property type="molecule type" value="Genomic_DNA"/>
</dbReference>
<dbReference type="SUPFAM" id="SSF81383">
    <property type="entry name" value="F-box domain"/>
    <property type="match status" value="1"/>
</dbReference>
<reference evidence="2" key="1">
    <citation type="submission" date="2018-02" db="EMBL/GenBank/DDBJ databases">
        <authorList>
            <person name="Cohen D.B."/>
            <person name="Kent A.D."/>
        </authorList>
    </citation>
    <scope>NUCLEOTIDE SEQUENCE</scope>
</reference>
<evidence type="ECO:0000259" key="1">
    <source>
        <dbReference type="PROSITE" id="PS50181"/>
    </source>
</evidence>
<accession>A0A2N9J0I3</accession>
<dbReference type="PANTHER" id="PTHR34145:SF28">
    <property type="entry name" value="F-BOX DOMAIN-CONTAINING PROTEIN"/>
    <property type="match status" value="1"/>
</dbReference>
<dbReference type="InterPro" id="IPR055357">
    <property type="entry name" value="LRR_At1g61320_AtMIF1"/>
</dbReference>
<dbReference type="Pfam" id="PF00646">
    <property type="entry name" value="F-box"/>
    <property type="match status" value="1"/>
</dbReference>
<dbReference type="PROSITE" id="PS50181">
    <property type="entry name" value="FBOX"/>
    <property type="match status" value="1"/>
</dbReference>
<proteinExistence type="predicted"/>
<dbReference type="InterPro" id="IPR053772">
    <property type="entry name" value="At1g61320/At1g61330-like"/>
</dbReference>
<dbReference type="SMART" id="SM00256">
    <property type="entry name" value="FBOX"/>
    <property type="match status" value="1"/>
</dbReference>
<sequence length="318" mass="37545">MGIVDELNESIRKKRRIFDIMGSELPDIGRKLRLTIKRLDDEFERRKAEKVGLRSGNDLISELPDDIISSIVSYLTPRDAVKTSLLSHRWTTICASSFCLKFDWDNILLDRENKWWLQSTYPCTKYYKDKFVRAVNKFLQFYYDLHQGVTRIEDLPNLRILYVLACGHWVRIPKKIVIFSKVETLELCFIQKMDFDALKMIAILRAFPLLRKFSLATKCPKDFEKGGKLEHNKHVHKYLEEVHLAGFYGTSSQIEFAIYLLKHALSLKLLVIDPKVKYGEKFAERGYERERLSWYEGEQEKVYEKLQEFSKDDVLIIK</sequence>
<dbReference type="Gene3D" id="1.20.1280.50">
    <property type="match status" value="1"/>
</dbReference>